<evidence type="ECO:0000256" key="5">
    <source>
        <dbReference type="ARBA" id="ARBA00020771"/>
    </source>
</evidence>
<keyword evidence="6" id="KW-0350">Heme biosynthesis</keyword>
<evidence type="ECO:0000256" key="10">
    <source>
        <dbReference type="ARBA" id="ARBA00032837"/>
    </source>
</evidence>
<dbReference type="PANTHER" id="PTHR11458:SF0">
    <property type="entry name" value="DELTA-AMINOLEVULINIC ACID DEHYDRATASE"/>
    <property type="match status" value="1"/>
</dbReference>
<dbReference type="InterPro" id="IPR001731">
    <property type="entry name" value="ALAD"/>
</dbReference>
<comment type="catalytic activity">
    <reaction evidence="11">
        <text>2 5-aminolevulinate = porphobilinogen + 2 H2O + H(+)</text>
        <dbReference type="Rhea" id="RHEA:24064"/>
        <dbReference type="ChEBI" id="CHEBI:15377"/>
        <dbReference type="ChEBI" id="CHEBI:15378"/>
        <dbReference type="ChEBI" id="CHEBI:58126"/>
        <dbReference type="ChEBI" id="CHEBI:356416"/>
        <dbReference type="EC" id="4.2.1.24"/>
    </reaction>
</comment>
<evidence type="ECO:0000256" key="7">
    <source>
        <dbReference type="ARBA" id="ARBA00023239"/>
    </source>
</evidence>
<comment type="function">
    <text evidence="9">Catalyzes an early step in the biosynthesis of tetrapyrroles. Binds two molecules of 5-aminolevulinate per subunit, each at a distinct site, and catalyzes their condensation to form porphobilinogen.</text>
</comment>
<evidence type="ECO:0000256" key="13">
    <source>
        <dbReference type="SAM" id="MobiDB-lite"/>
    </source>
</evidence>
<dbReference type="PIRSF" id="PIRSF001415">
    <property type="entry name" value="Porphbilin_synth"/>
    <property type="match status" value="1"/>
</dbReference>
<dbReference type="Gene3D" id="3.20.20.70">
    <property type="entry name" value="Aldolase class I"/>
    <property type="match status" value="1"/>
</dbReference>
<dbReference type="NCBIfam" id="NF006762">
    <property type="entry name" value="PRK09283.1"/>
    <property type="match status" value="1"/>
</dbReference>
<comment type="similarity">
    <text evidence="2 12">Belongs to the ALAD family.</text>
</comment>
<evidence type="ECO:0000256" key="1">
    <source>
        <dbReference type="ARBA" id="ARBA00004694"/>
    </source>
</evidence>
<evidence type="ECO:0000256" key="6">
    <source>
        <dbReference type="ARBA" id="ARBA00023133"/>
    </source>
</evidence>
<evidence type="ECO:0000256" key="4">
    <source>
        <dbReference type="ARBA" id="ARBA00012053"/>
    </source>
</evidence>
<gene>
    <name evidence="14" type="primary">hemB_1</name>
    <name evidence="14" type="ORF">GCM10010319_13120</name>
</gene>
<dbReference type="EC" id="4.2.1.24" evidence="4"/>
<dbReference type="SUPFAM" id="SSF51569">
    <property type="entry name" value="Aldolase"/>
    <property type="match status" value="1"/>
</dbReference>
<proteinExistence type="inferred from homology"/>
<evidence type="ECO:0000256" key="2">
    <source>
        <dbReference type="ARBA" id="ARBA00008055"/>
    </source>
</evidence>
<name>A0ABP3G8J8_9ACTN</name>
<sequence length="338" mass="36050">MTPHTPSTGRPANPLGLVHRPRRLRRSPAMRRLVVETRVHAHNLVQPLFVREGISAPQQVNSMPGVVQHTRDSLRKAAHEAAAAGVGGLMLFGIPEEKDALGTGALDPDGILQQAVRDVVSEVGDALVVMTDVNLDEYTDHGHSGVLDASGDVDNDASLVKFGEMAVVQAQAGSQLVAPSGMMDGQIGYMRSALDAAGFPHIPIMGYSAKYASSFYGPFREAVNSSLKGNRKTYQQNPGNARESLHEVALDAAEGADMVMVKPITTYLDVVSAITELVNVPVAAYHVSGEYAMVEAAAARGWIDRESAVVETLTSIRRAGASIILTYWATEFATKLPA</sequence>
<dbReference type="PANTHER" id="PTHR11458">
    <property type="entry name" value="DELTA-AMINOLEVULINIC ACID DEHYDRATASE"/>
    <property type="match status" value="1"/>
</dbReference>
<feature type="region of interest" description="Disordered" evidence="13">
    <location>
        <begin position="1"/>
        <end position="22"/>
    </location>
</feature>
<evidence type="ECO:0000256" key="11">
    <source>
        <dbReference type="ARBA" id="ARBA00047651"/>
    </source>
</evidence>
<evidence type="ECO:0000256" key="12">
    <source>
        <dbReference type="RuleBase" id="RU004161"/>
    </source>
</evidence>
<evidence type="ECO:0000256" key="3">
    <source>
        <dbReference type="ARBA" id="ARBA00011823"/>
    </source>
</evidence>
<dbReference type="EMBL" id="BAAABW010000008">
    <property type="protein sequence ID" value="GAA0338526.1"/>
    <property type="molecule type" value="Genomic_DNA"/>
</dbReference>
<dbReference type="PRINTS" id="PR00144">
    <property type="entry name" value="DALDHYDRTASE"/>
</dbReference>
<keyword evidence="8" id="KW-0627">Porphyrin biosynthesis</keyword>
<comment type="caution">
    <text evidence="14">The sequence shown here is derived from an EMBL/GenBank/DDBJ whole genome shotgun (WGS) entry which is preliminary data.</text>
</comment>
<dbReference type="RefSeq" id="WP_344116903.1">
    <property type="nucleotide sequence ID" value="NZ_BAAABW010000008.1"/>
</dbReference>
<dbReference type="CDD" id="cd00384">
    <property type="entry name" value="ALAD_PBGS"/>
    <property type="match status" value="1"/>
</dbReference>
<dbReference type="SMART" id="SM01004">
    <property type="entry name" value="ALAD"/>
    <property type="match status" value="1"/>
</dbReference>
<accession>A0ABP3G8J8</accession>
<evidence type="ECO:0000313" key="15">
    <source>
        <dbReference type="Proteomes" id="UP001500063"/>
    </source>
</evidence>
<dbReference type="InterPro" id="IPR013785">
    <property type="entry name" value="Aldolase_TIM"/>
</dbReference>
<keyword evidence="7" id="KW-0456">Lyase</keyword>
<reference evidence="15" key="1">
    <citation type="journal article" date="2019" name="Int. J. Syst. Evol. Microbiol.">
        <title>The Global Catalogue of Microorganisms (GCM) 10K type strain sequencing project: providing services to taxonomists for standard genome sequencing and annotation.</title>
        <authorList>
            <consortium name="The Broad Institute Genomics Platform"/>
            <consortium name="The Broad Institute Genome Sequencing Center for Infectious Disease"/>
            <person name="Wu L."/>
            <person name="Ma J."/>
        </authorList>
    </citation>
    <scope>NUCLEOTIDE SEQUENCE [LARGE SCALE GENOMIC DNA]</scope>
    <source>
        <strain evidence="15">JCM 4565</strain>
    </source>
</reference>
<comment type="pathway">
    <text evidence="1">Porphyrin-containing compound metabolism; protoporphyrin-IX biosynthesis; coproporphyrinogen-III from 5-aminolevulinate: step 1/4.</text>
</comment>
<protein>
    <recommendedName>
        <fullName evidence="5">Delta-aminolevulinic acid dehydratase</fullName>
        <ecNumber evidence="4">4.2.1.24</ecNumber>
    </recommendedName>
    <alternativeName>
        <fullName evidence="10">Porphobilinogen synthase</fullName>
    </alternativeName>
</protein>
<evidence type="ECO:0000256" key="8">
    <source>
        <dbReference type="ARBA" id="ARBA00023244"/>
    </source>
</evidence>
<organism evidence="14 15">
    <name type="scientific">Streptomyces blastmyceticus</name>
    <dbReference type="NCBI Taxonomy" id="68180"/>
    <lineage>
        <taxon>Bacteria</taxon>
        <taxon>Bacillati</taxon>
        <taxon>Actinomycetota</taxon>
        <taxon>Actinomycetes</taxon>
        <taxon>Kitasatosporales</taxon>
        <taxon>Streptomycetaceae</taxon>
        <taxon>Streptomyces</taxon>
    </lineage>
</organism>
<dbReference type="Pfam" id="PF00490">
    <property type="entry name" value="ALAD"/>
    <property type="match status" value="1"/>
</dbReference>
<dbReference type="Proteomes" id="UP001500063">
    <property type="component" value="Unassembled WGS sequence"/>
</dbReference>
<feature type="compositionally biased region" description="Polar residues" evidence="13">
    <location>
        <begin position="1"/>
        <end position="10"/>
    </location>
</feature>
<evidence type="ECO:0000313" key="14">
    <source>
        <dbReference type="EMBL" id="GAA0338526.1"/>
    </source>
</evidence>
<keyword evidence="15" id="KW-1185">Reference proteome</keyword>
<evidence type="ECO:0000256" key="9">
    <source>
        <dbReference type="ARBA" id="ARBA00025628"/>
    </source>
</evidence>
<comment type="subunit">
    <text evidence="3">Homooctamer.</text>
</comment>